<comment type="caution">
    <text evidence="1">The sequence shown here is derived from an EMBL/GenBank/DDBJ whole genome shotgun (WGS) entry which is preliminary data.</text>
</comment>
<organism evidence="1 2">
    <name type="scientific">Paramuricea clavata</name>
    <name type="common">Red gorgonian</name>
    <name type="synonym">Violescent sea-whip</name>
    <dbReference type="NCBI Taxonomy" id="317549"/>
    <lineage>
        <taxon>Eukaryota</taxon>
        <taxon>Metazoa</taxon>
        <taxon>Cnidaria</taxon>
        <taxon>Anthozoa</taxon>
        <taxon>Octocorallia</taxon>
        <taxon>Malacalcyonacea</taxon>
        <taxon>Plexauridae</taxon>
        <taxon>Paramuricea</taxon>
    </lineage>
</organism>
<dbReference type="Proteomes" id="UP001152795">
    <property type="component" value="Unassembled WGS sequence"/>
</dbReference>
<proteinExistence type="predicted"/>
<accession>A0A7D9DXW2</accession>
<reference evidence="1" key="1">
    <citation type="submission" date="2020-04" db="EMBL/GenBank/DDBJ databases">
        <authorList>
            <person name="Alioto T."/>
            <person name="Alioto T."/>
            <person name="Gomez Garrido J."/>
        </authorList>
    </citation>
    <scope>NUCLEOTIDE SEQUENCE</scope>
    <source>
        <strain evidence="1">A484AB</strain>
    </source>
</reference>
<name>A0A7D9DXW2_PARCT</name>
<dbReference type="AlphaFoldDB" id="A0A7D9DXW2"/>
<evidence type="ECO:0000313" key="2">
    <source>
        <dbReference type="Proteomes" id="UP001152795"/>
    </source>
</evidence>
<dbReference type="EMBL" id="CACRXK020002634">
    <property type="protein sequence ID" value="CAB3995294.1"/>
    <property type="molecule type" value="Genomic_DNA"/>
</dbReference>
<sequence>MGPCYIWSASSTILGLFLFVVFIADVPEVITDGTLSELFADDTKGYRNITSGSEFDLLQKVLTNLDLWSRNNNIKFNSSKCKALSVTRKKNSNIV</sequence>
<gene>
    <name evidence="1" type="ORF">PACLA_8A058695</name>
</gene>
<keyword evidence="2" id="KW-1185">Reference proteome</keyword>
<protein>
    <submittedName>
        <fullName evidence="1">Uncharacterized protein</fullName>
    </submittedName>
</protein>
<evidence type="ECO:0000313" key="1">
    <source>
        <dbReference type="EMBL" id="CAB3995294.1"/>
    </source>
</evidence>